<gene>
    <name evidence="1" type="ORF">MFMK1_002700</name>
</gene>
<sequence>MSKAIGVKFCGNCNPELDSMDLFNFLKEKFPCYRFITGDYSNISCLIILGGCETDCATRPEIKDVPVISVAGHTLNRTKLSYQDLKQQLTNRLGD</sequence>
<name>A0AAU0URI6_9FIRM</name>
<dbReference type="AlphaFoldDB" id="A0AAU0URI6"/>
<dbReference type="Proteomes" id="UP001329915">
    <property type="component" value="Chromosome"/>
</dbReference>
<protein>
    <submittedName>
        <fullName evidence="1">Uncharacterized protein</fullName>
    </submittedName>
</protein>
<organism evidence="1 2">
    <name type="scientific">Metallumcola ferriviriculae</name>
    <dbReference type="NCBI Taxonomy" id="3039180"/>
    <lineage>
        <taxon>Bacteria</taxon>
        <taxon>Bacillati</taxon>
        <taxon>Bacillota</taxon>
        <taxon>Clostridia</taxon>
        <taxon>Neomoorellales</taxon>
        <taxon>Desulfitibacteraceae</taxon>
        <taxon>Metallumcola</taxon>
    </lineage>
</organism>
<accession>A0AAU0URI6</accession>
<dbReference type="EMBL" id="CP121694">
    <property type="protein sequence ID" value="WRO22859.1"/>
    <property type="molecule type" value="Genomic_DNA"/>
</dbReference>
<proteinExistence type="predicted"/>
<dbReference type="RefSeq" id="WP_366922255.1">
    <property type="nucleotide sequence ID" value="NZ_CP121694.1"/>
</dbReference>
<reference evidence="1 2" key="1">
    <citation type="submission" date="2023-04" db="EMBL/GenBank/DDBJ databases">
        <authorList>
            <person name="Hsu D."/>
        </authorList>
    </citation>
    <scope>NUCLEOTIDE SEQUENCE [LARGE SCALE GENOMIC DNA]</scope>
    <source>
        <strain evidence="1 2">MK1</strain>
    </source>
</reference>
<evidence type="ECO:0000313" key="1">
    <source>
        <dbReference type="EMBL" id="WRO22859.1"/>
    </source>
</evidence>
<dbReference type="KEGG" id="dbc:MFMK1_002700"/>
<keyword evidence="2" id="KW-1185">Reference proteome</keyword>
<evidence type="ECO:0000313" key="2">
    <source>
        <dbReference type="Proteomes" id="UP001329915"/>
    </source>
</evidence>